<reference evidence="2" key="1">
    <citation type="journal article" date="2017" name="Nat. Ecol. Evol.">
        <title>Genome expansion and lineage-specific genetic innovations in the forest pathogenic fungi Armillaria.</title>
        <authorList>
            <person name="Sipos G."/>
            <person name="Prasanna A.N."/>
            <person name="Walter M.C."/>
            <person name="O'Connor E."/>
            <person name="Balint B."/>
            <person name="Krizsan K."/>
            <person name="Kiss B."/>
            <person name="Hess J."/>
            <person name="Varga T."/>
            <person name="Slot J."/>
            <person name="Riley R."/>
            <person name="Boka B."/>
            <person name="Rigling D."/>
            <person name="Barry K."/>
            <person name="Lee J."/>
            <person name="Mihaltcheva S."/>
            <person name="LaButti K."/>
            <person name="Lipzen A."/>
            <person name="Waldron R."/>
            <person name="Moloney N.M."/>
            <person name="Sperisen C."/>
            <person name="Kredics L."/>
            <person name="Vagvoelgyi C."/>
            <person name="Patrignani A."/>
            <person name="Fitzpatrick D."/>
            <person name="Nagy I."/>
            <person name="Doyle S."/>
            <person name="Anderson J.B."/>
            <person name="Grigoriev I.V."/>
            <person name="Gueldener U."/>
            <person name="Muensterkoetter M."/>
            <person name="Nagy L.G."/>
        </authorList>
    </citation>
    <scope>NUCLEOTIDE SEQUENCE [LARGE SCALE GENOMIC DNA]</scope>
    <source>
        <strain evidence="2">Ar21-2</strain>
    </source>
</reference>
<keyword evidence="2" id="KW-1185">Reference proteome</keyword>
<dbReference type="InParanoid" id="A0A2H3CTE1"/>
<name>A0A2H3CTE1_ARMGA</name>
<accession>A0A2H3CTE1</accession>
<organism evidence="1 2">
    <name type="scientific">Armillaria gallica</name>
    <name type="common">Bulbous honey fungus</name>
    <name type="synonym">Armillaria bulbosa</name>
    <dbReference type="NCBI Taxonomy" id="47427"/>
    <lineage>
        <taxon>Eukaryota</taxon>
        <taxon>Fungi</taxon>
        <taxon>Dikarya</taxon>
        <taxon>Basidiomycota</taxon>
        <taxon>Agaricomycotina</taxon>
        <taxon>Agaricomycetes</taxon>
        <taxon>Agaricomycetidae</taxon>
        <taxon>Agaricales</taxon>
        <taxon>Marasmiineae</taxon>
        <taxon>Physalacriaceae</taxon>
        <taxon>Armillaria</taxon>
    </lineage>
</organism>
<sequence length="85" mass="9473">MLPEQRTTLRSTVLRSFKLVVRGREAQLIAGTSCCGPYFATGYCPADLCTIHQSKVSLSNLQLRRICPEAIRGRGSQETGPQEYR</sequence>
<gene>
    <name evidence="1" type="ORF">ARMGADRAFT_592297</name>
</gene>
<dbReference type="AlphaFoldDB" id="A0A2H3CTE1"/>
<proteinExistence type="predicted"/>
<protein>
    <submittedName>
        <fullName evidence="1">Uncharacterized protein</fullName>
    </submittedName>
</protein>
<evidence type="ECO:0000313" key="2">
    <source>
        <dbReference type="Proteomes" id="UP000217790"/>
    </source>
</evidence>
<evidence type="ECO:0000313" key="1">
    <source>
        <dbReference type="EMBL" id="PBK85120.1"/>
    </source>
</evidence>
<dbReference type="EMBL" id="KZ293693">
    <property type="protein sequence ID" value="PBK85120.1"/>
    <property type="molecule type" value="Genomic_DNA"/>
</dbReference>
<dbReference type="Proteomes" id="UP000217790">
    <property type="component" value="Unassembled WGS sequence"/>
</dbReference>